<name>A0ABU7DL47_9TELE</name>
<dbReference type="EMBL" id="JAHUTJ010028526">
    <property type="protein sequence ID" value="MED6275677.1"/>
    <property type="molecule type" value="Genomic_DNA"/>
</dbReference>
<evidence type="ECO:0000313" key="1">
    <source>
        <dbReference type="EMBL" id="MED6275677.1"/>
    </source>
</evidence>
<sequence length="86" mass="9099">MRLLLSFSQEGKTASETASLLGTCLGQFASTGFREKQRDISALFLSGQSLSGVSGGRGRTIGKGCFYAASGIMGSPLLQFAWLCRK</sequence>
<comment type="caution">
    <text evidence="1">The sequence shown here is derived from an EMBL/GenBank/DDBJ whole genome shotgun (WGS) entry which is preliminary data.</text>
</comment>
<protein>
    <submittedName>
        <fullName evidence="1">Uncharacterized protein</fullName>
    </submittedName>
</protein>
<dbReference type="Proteomes" id="UP001352852">
    <property type="component" value="Unassembled WGS sequence"/>
</dbReference>
<accession>A0ABU7DL47</accession>
<evidence type="ECO:0000313" key="2">
    <source>
        <dbReference type="Proteomes" id="UP001352852"/>
    </source>
</evidence>
<reference evidence="1 2" key="1">
    <citation type="submission" date="2021-06" db="EMBL/GenBank/DDBJ databases">
        <authorList>
            <person name="Palmer J.M."/>
        </authorList>
    </citation>
    <scope>NUCLEOTIDE SEQUENCE [LARGE SCALE GENOMIC DNA]</scope>
    <source>
        <strain evidence="1 2">CL_MEX2019</strain>
        <tissue evidence="1">Muscle</tissue>
    </source>
</reference>
<keyword evidence="2" id="KW-1185">Reference proteome</keyword>
<proteinExistence type="predicted"/>
<gene>
    <name evidence="1" type="ORF">CHARACLAT_028858</name>
</gene>
<organism evidence="1 2">
    <name type="scientific">Characodon lateralis</name>
    <dbReference type="NCBI Taxonomy" id="208331"/>
    <lineage>
        <taxon>Eukaryota</taxon>
        <taxon>Metazoa</taxon>
        <taxon>Chordata</taxon>
        <taxon>Craniata</taxon>
        <taxon>Vertebrata</taxon>
        <taxon>Euteleostomi</taxon>
        <taxon>Actinopterygii</taxon>
        <taxon>Neopterygii</taxon>
        <taxon>Teleostei</taxon>
        <taxon>Neoteleostei</taxon>
        <taxon>Acanthomorphata</taxon>
        <taxon>Ovalentaria</taxon>
        <taxon>Atherinomorphae</taxon>
        <taxon>Cyprinodontiformes</taxon>
        <taxon>Goodeidae</taxon>
        <taxon>Characodon</taxon>
    </lineage>
</organism>